<dbReference type="PANTHER" id="PTHR43088">
    <property type="entry name" value="SUBUNIT OF PYRUVATE:FLAVODOXIN OXIDOREDUCTASE-RELATED"/>
    <property type="match status" value="1"/>
</dbReference>
<evidence type="ECO:0000256" key="1">
    <source>
        <dbReference type="ARBA" id="ARBA00023002"/>
    </source>
</evidence>
<dbReference type="Pfam" id="PF01855">
    <property type="entry name" value="POR_N"/>
    <property type="match status" value="1"/>
</dbReference>
<dbReference type="RefSeq" id="WP_207776202.1">
    <property type="nucleotide sequence ID" value="NZ_CABMMC010000013.1"/>
</dbReference>
<dbReference type="SUPFAM" id="SSF52518">
    <property type="entry name" value="Thiamin diphosphate-binding fold (THDP-binding)"/>
    <property type="match status" value="1"/>
</dbReference>
<dbReference type="EMBL" id="QEKH01000057">
    <property type="protein sequence ID" value="PVY32020.1"/>
    <property type="molecule type" value="Genomic_DNA"/>
</dbReference>
<dbReference type="InterPro" id="IPR009014">
    <property type="entry name" value="Transketo_C/PFOR_II"/>
</dbReference>
<reference evidence="4 5" key="1">
    <citation type="submission" date="2018-04" db="EMBL/GenBank/DDBJ databases">
        <title>Genomic Encyclopedia of Type Strains, Phase IV (KMG-IV): sequencing the most valuable type-strain genomes for metagenomic binning, comparative biology and taxonomic classification.</title>
        <authorList>
            <person name="Goeker M."/>
        </authorList>
    </citation>
    <scope>NUCLEOTIDE SEQUENCE [LARGE SCALE GENOMIC DNA]</scope>
    <source>
        <strain evidence="4 5">DSM 14823</strain>
    </source>
</reference>
<evidence type="ECO:0000313" key="4">
    <source>
        <dbReference type="EMBL" id="PVY32020.1"/>
    </source>
</evidence>
<protein>
    <submittedName>
        <fullName evidence="4">Ketoisovalerate ferredoxin oxidoreductase alpha subunit</fullName>
    </submittedName>
</protein>
<gene>
    <name evidence="4" type="ORF">C8D82_1574</name>
</gene>
<name>A0A2U1ABD3_9BACT</name>
<sequence>MEYTNRMLLKGNEAVVYGALLAGCECFFGYPITPASEIAHTAARCFPKLGRTFLQAECEIAAINMVMGAAANGRRAMTASSGLGISLKQEGISYLSGSELPALVVDITRGGPGLGNIAPEQSDYFQVVKGGGHGSYKCIVLAPASAQEMCDLAFTAFDLAEKYRIVVYMMTDGVIGQTMETVTLPEPLPGRREIPEWALDVTRPRTNMISSIYLETDDLEALNIRLQEKYRRIEQNEQRSELYQAGDAEILLVGYGISGRLARTAVAELRKQGVKAGLLRPVTLFPFPADELRRLPAKQLIAVEMSNGQMIDDVKLAINCDRPVHLINRMGGNIPGVDEIVARTLKLTGMEVK</sequence>
<organism evidence="4 5">
    <name type="scientific">Victivallis vadensis</name>
    <dbReference type="NCBI Taxonomy" id="172901"/>
    <lineage>
        <taxon>Bacteria</taxon>
        <taxon>Pseudomonadati</taxon>
        <taxon>Lentisphaerota</taxon>
        <taxon>Lentisphaeria</taxon>
        <taxon>Victivallales</taxon>
        <taxon>Victivallaceae</taxon>
        <taxon>Victivallis</taxon>
    </lineage>
</organism>
<proteinExistence type="predicted"/>
<dbReference type="InterPro" id="IPR033412">
    <property type="entry name" value="PFOR_II"/>
</dbReference>
<accession>A0A2U1ABD3</accession>
<dbReference type="InterPro" id="IPR002880">
    <property type="entry name" value="Pyrv_Fd/Flavodoxin_OxRdtase_N"/>
</dbReference>
<dbReference type="InterPro" id="IPR052368">
    <property type="entry name" value="2-oxoacid_oxidoreductase"/>
</dbReference>
<dbReference type="SUPFAM" id="SSF52922">
    <property type="entry name" value="TK C-terminal domain-like"/>
    <property type="match status" value="1"/>
</dbReference>
<dbReference type="GeneID" id="78297284"/>
<keyword evidence="5" id="KW-1185">Reference proteome</keyword>
<dbReference type="Pfam" id="PF17147">
    <property type="entry name" value="PFOR_II"/>
    <property type="match status" value="1"/>
</dbReference>
<evidence type="ECO:0000259" key="2">
    <source>
        <dbReference type="Pfam" id="PF01855"/>
    </source>
</evidence>
<dbReference type="Gene3D" id="3.40.50.970">
    <property type="match status" value="1"/>
</dbReference>
<dbReference type="AlphaFoldDB" id="A0A2U1ABD3"/>
<dbReference type="Proteomes" id="UP000245959">
    <property type="component" value="Unassembled WGS sequence"/>
</dbReference>
<evidence type="ECO:0000259" key="3">
    <source>
        <dbReference type="Pfam" id="PF17147"/>
    </source>
</evidence>
<keyword evidence="1" id="KW-0560">Oxidoreductase</keyword>
<feature type="domain" description="Pyruvate flavodoxin/ferredoxin oxidoreductase pyrimidine binding" evidence="2">
    <location>
        <begin position="18"/>
        <end position="188"/>
    </location>
</feature>
<dbReference type="PROSITE" id="PS51257">
    <property type="entry name" value="PROKAR_LIPOPROTEIN"/>
    <property type="match status" value="1"/>
</dbReference>
<dbReference type="PANTHER" id="PTHR43088:SF1">
    <property type="entry name" value="SUBUNIT OF PYRUVATE:FLAVODOXIN OXIDOREDUCTASE"/>
    <property type="match status" value="1"/>
</dbReference>
<feature type="domain" description="Pyruvate:ferredoxin oxidoreductase core" evidence="3">
    <location>
        <begin position="248"/>
        <end position="340"/>
    </location>
</feature>
<evidence type="ECO:0000313" key="5">
    <source>
        <dbReference type="Proteomes" id="UP000245959"/>
    </source>
</evidence>
<comment type="caution">
    <text evidence="4">The sequence shown here is derived from an EMBL/GenBank/DDBJ whole genome shotgun (WGS) entry which is preliminary data.</text>
</comment>
<dbReference type="NCBIfam" id="NF005507">
    <property type="entry name" value="PRK07119.1"/>
    <property type="match status" value="1"/>
</dbReference>
<dbReference type="GO" id="GO:0016491">
    <property type="term" value="F:oxidoreductase activity"/>
    <property type="evidence" value="ECO:0007669"/>
    <property type="project" value="UniProtKB-KW"/>
</dbReference>
<dbReference type="InterPro" id="IPR029061">
    <property type="entry name" value="THDP-binding"/>
</dbReference>
<dbReference type="CDD" id="cd07034">
    <property type="entry name" value="TPP_PYR_PFOR_IOR-alpha_like"/>
    <property type="match status" value="1"/>
</dbReference>
<dbReference type="Gene3D" id="3.40.50.920">
    <property type="match status" value="1"/>
</dbReference>